<sequence>MTEQLIPPPPAHPPTIGAPAPDWWDDLYADEAPRPSRPVAPRLPDWWSPKPALPEPEADQDSEAYPEEEPAAEDDEPEPDPEANEPEEEPEEELEEPEQPREQRAPRSPIRAVLDTVTDDPKRRRQLELLAYNGSAAGTGWWLGIGPWVHDSLIFYGQHDTPNGVYVGCGVIAVAALAEIRSHNWRGPNNHIAMRLLGWLARIPLATAVLALALYTPDARF</sequence>
<feature type="region of interest" description="Disordered" evidence="1">
    <location>
        <begin position="1"/>
        <end position="118"/>
    </location>
</feature>
<comment type="caution">
    <text evidence="2">The sequence shown here is derived from an EMBL/GenBank/DDBJ whole genome shotgun (WGS) entry which is preliminary data.</text>
</comment>
<accession>A0A2A2CZN4</accession>
<dbReference type="AlphaFoldDB" id="A0A2A2CZN4"/>
<keyword evidence="3" id="KW-1185">Reference proteome</keyword>
<feature type="compositionally biased region" description="Acidic residues" evidence="1">
    <location>
        <begin position="56"/>
        <end position="97"/>
    </location>
</feature>
<dbReference type="Proteomes" id="UP000218944">
    <property type="component" value="Unassembled WGS sequence"/>
</dbReference>
<gene>
    <name evidence="2" type="ORF">CK936_34260</name>
</gene>
<dbReference type="RefSeq" id="WP_095584833.1">
    <property type="nucleotide sequence ID" value="NZ_JAJQQQ010000021.1"/>
</dbReference>
<evidence type="ECO:0000313" key="3">
    <source>
        <dbReference type="Proteomes" id="UP000218944"/>
    </source>
</evidence>
<evidence type="ECO:0000256" key="1">
    <source>
        <dbReference type="SAM" id="MobiDB-lite"/>
    </source>
</evidence>
<feature type="compositionally biased region" description="Pro residues" evidence="1">
    <location>
        <begin position="1"/>
        <end position="13"/>
    </location>
</feature>
<organism evidence="2 3">
    <name type="scientific">Streptomyces albireticuli</name>
    <dbReference type="NCBI Taxonomy" id="1940"/>
    <lineage>
        <taxon>Bacteria</taxon>
        <taxon>Bacillati</taxon>
        <taxon>Actinomycetota</taxon>
        <taxon>Actinomycetes</taxon>
        <taxon>Kitasatosporales</taxon>
        <taxon>Streptomycetaceae</taxon>
        <taxon>Streptomyces</taxon>
    </lineage>
</organism>
<evidence type="ECO:0000313" key="2">
    <source>
        <dbReference type="EMBL" id="PAU44550.1"/>
    </source>
</evidence>
<reference evidence="2 3" key="1">
    <citation type="submission" date="2017-08" db="EMBL/GenBank/DDBJ databases">
        <title>Genome sequence of Streptomyces albireticuli NRRL B-1670.</title>
        <authorList>
            <person name="Graham D.E."/>
            <person name="Mahan K.M."/>
            <person name="Klingeman D.M."/>
            <person name="Hettich R.L."/>
            <person name="Parry R.J."/>
            <person name="Spain J.C."/>
        </authorList>
    </citation>
    <scope>NUCLEOTIDE SEQUENCE [LARGE SCALE GENOMIC DNA]</scope>
    <source>
        <strain evidence="2 3">NRRL B-1670</strain>
    </source>
</reference>
<proteinExistence type="predicted"/>
<name>A0A2A2CZN4_9ACTN</name>
<dbReference type="EMBL" id="NSJV01000647">
    <property type="protein sequence ID" value="PAU44550.1"/>
    <property type="molecule type" value="Genomic_DNA"/>
</dbReference>
<protein>
    <submittedName>
        <fullName evidence="2">Uncharacterized protein</fullName>
    </submittedName>
</protein>